<evidence type="ECO:0000259" key="2">
    <source>
        <dbReference type="Pfam" id="PF06283"/>
    </source>
</evidence>
<dbReference type="InterPro" id="IPR029062">
    <property type="entry name" value="Class_I_gatase-like"/>
</dbReference>
<feature type="signal peptide" evidence="1">
    <location>
        <begin position="1"/>
        <end position="19"/>
    </location>
</feature>
<proteinExistence type="predicted"/>
<dbReference type="OrthoDB" id="1117240at2"/>
<organism evidence="3 4">
    <name type="scientific">Chitinophaga lutea</name>
    <dbReference type="NCBI Taxonomy" id="2488634"/>
    <lineage>
        <taxon>Bacteria</taxon>
        <taxon>Pseudomonadati</taxon>
        <taxon>Bacteroidota</taxon>
        <taxon>Chitinophagia</taxon>
        <taxon>Chitinophagales</taxon>
        <taxon>Chitinophagaceae</taxon>
        <taxon>Chitinophaga</taxon>
    </lineage>
</organism>
<feature type="chain" id="PRO_5018015987" evidence="1">
    <location>
        <begin position="20"/>
        <end position="243"/>
    </location>
</feature>
<comment type="caution">
    <text evidence="3">The sequence shown here is derived from an EMBL/GenBank/DDBJ whole genome shotgun (WGS) entry which is preliminary data.</text>
</comment>
<evidence type="ECO:0000313" key="4">
    <source>
        <dbReference type="Proteomes" id="UP000278351"/>
    </source>
</evidence>
<dbReference type="Proteomes" id="UP000278351">
    <property type="component" value="Unassembled WGS sequence"/>
</dbReference>
<dbReference type="EMBL" id="RPDH01000001">
    <property type="protein sequence ID" value="RPE12170.1"/>
    <property type="molecule type" value="Genomic_DNA"/>
</dbReference>
<sequence>MKAATAAIILLLCSIVCTAQQKAHILVITGGHGFKQVPFYQMFDSLAGITYDKLAQPQANELIAAPAVKKYDALVFYDMYDSITPQQQQAYLQLLQKGTAMIFLHHALVSYQRNWNEFQHILGGKYYEKATLVNGDTLTSSYQHDVVIPVKIEDRQHPVTKGLQDFEIYDEVYGNFGIQPGIHPLLSTTHPGSSRYIGWVNHYANTDVLFIQLGHGPEAFANPNYRKLLQQGIHWSVQHHRKK</sequence>
<dbReference type="RefSeq" id="WP_123844615.1">
    <property type="nucleotide sequence ID" value="NZ_RPDH01000001.1"/>
</dbReference>
<evidence type="ECO:0000256" key="1">
    <source>
        <dbReference type="SAM" id="SignalP"/>
    </source>
</evidence>
<dbReference type="AlphaFoldDB" id="A0A3N4Q842"/>
<dbReference type="SUPFAM" id="SSF52317">
    <property type="entry name" value="Class I glutamine amidotransferase-like"/>
    <property type="match status" value="1"/>
</dbReference>
<keyword evidence="1" id="KW-0732">Signal</keyword>
<feature type="domain" description="ThuA-like" evidence="2">
    <location>
        <begin position="59"/>
        <end position="235"/>
    </location>
</feature>
<name>A0A3N4Q842_9BACT</name>
<dbReference type="Pfam" id="PF06283">
    <property type="entry name" value="ThuA"/>
    <property type="match status" value="1"/>
</dbReference>
<evidence type="ECO:0000313" key="3">
    <source>
        <dbReference type="EMBL" id="RPE12170.1"/>
    </source>
</evidence>
<dbReference type="InterPro" id="IPR029010">
    <property type="entry name" value="ThuA-like"/>
</dbReference>
<dbReference type="PANTHER" id="PTHR40469">
    <property type="entry name" value="SECRETED GLYCOSYL HYDROLASE"/>
    <property type="match status" value="1"/>
</dbReference>
<protein>
    <submittedName>
        <fullName evidence="3">ThuA domain-containing protein</fullName>
    </submittedName>
</protein>
<dbReference type="Gene3D" id="3.40.50.880">
    <property type="match status" value="1"/>
</dbReference>
<accession>A0A3N4Q842</accession>
<keyword evidence="4" id="KW-1185">Reference proteome</keyword>
<dbReference type="PANTHER" id="PTHR40469:SF2">
    <property type="entry name" value="GALACTOSE-BINDING DOMAIN-LIKE SUPERFAMILY PROTEIN"/>
    <property type="match status" value="1"/>
</dbReference>
<gene>
    <name evidence="3" type="ORF">EGT74_01020</name>
</gene>
<reference evidence="3 4" key="1">
    <citation type="submission" date="2018-11" db="EMBL/GenBank/DDBJ databases">
        <title>Chitinophaga lutea sp.nov., isolate from arsenic contaminated soil.</title>
        <authorList>
            <person name="Zong Y."/>
        </authorList>
    </citation>
    <scope>NUCLEOTIDE SEQUENCE [LARGE SCALE GENOMIC DNA]</scope>
    <source>
        <strain evidence="3 4">ZY74</strain>
    </source>
</reference>